<gene>
    <name evidence="3" type="ORF">A8708_18420</name>
</gene>
<keyword evidence="1" id="KW-0862">Zinc</keyword>
<dbReference type="AlphaFoldDB" id="A0A198AHM3"/>
<dbReference type="EMBL" id="LYPB01000050">
    <property type="protein sequence ID" value="OAS20536.1"/>
    <property type="molecule type" value="Genomic_DNA"/>
</dbReference>
<sequence>MVEGNCGVTEDRHMLELGIDWPYWIERIRPKFDKVIIARGWSYFNKGVVRDIGVEGTTIIKARVDGTKRYKVTLDLKSFTRSGCTCPYGYYCKHMAAVLFEVAKQAGYDPEEFRFGKVKVARVDPDNLQKPKLKTRLPEPTDSCDMWLTYFHKQYGNAKIYNAFSLEEVCMRTWRELNKLADPWEPTIRGVYDIQVALYVIQLCDTMAGSKAITYDFYQNTSYYVKRVLKNIQEQLEATLHVLDVSKALKQYGEHMKDISAYLADICKNGSGLYLYDWLDLYKLLWTQLFQNEDMLEAEKTRLRQVLTDPRASQQAHQVATLGSIHLDINRNEDENAWDRADSGMFDIEPDYWFDYLNGFVFESQWDRLLTWLWWLKPRMSLSKQLYVNEFLHYWELAADQREVAKEQRDVMISLLPASYDHYAKFLLSQGEYQEWADLCLLLDLTTEHIDATQLKLVEKANVRFLLPIYHHAIEAYIQGKNRLDYIQAVKLLKKLSAAYKKLKLPLRFEAYLEQIVKRYAKYRAFTEELQKGGFLV</sequence>
<reference evidence="3 4" key="1">
    <citation type="submission" date="2016-05" db="EMBL/GenBank/DDBJ databases">
        <title>Paenibacillus sp. 1ZS3-15 nov., isolated from the rhizosphere soil.</title>
        <authorList>
            <person name="Zhang X.X."/>
            <person name="Zhang J."/>
        </authorList>
    </citation>
    <scope>NUCLEOTIDE SEQUENCE [LARGE SCALE GENOMIC DNA]</scope>
    <source>
        <strain evidence="3 4">1ZS3-15</strain>
    </source>
</reference>
<keyword evidence="4" id="KW-1185">Reference proteome</keyword>
<dbReference type="OrthoDB" id="7593573at2"/>
<dbReference type="InterPro" id="IPR007527">
    <property type="entry name" value="Znf_SWIM"/>
</dbReference>
<dbReference type="STRING" id="1850517.A8708_18420"/>
<proteinExistence type="predicted"/>
<evidence type="ECO:0000313" key="4">
    <source>
        <dbReference type="Proteomes" id="UP000078454"/>
    </source>
</evidence>
<feature type="domain" description="SWIM-type" evidence="2">
    <location>
        <begin position="70"/>
        <end position="103"/>
    </location>
</feature>
<protein>
    <recommendedName>
        <fullName evidence="2">SWIM-type domain-containing protein</fullName>
    </recommendedName>
</protein>
<name>A0A198AHM3_9BACL</name>
<evidence type="ECO:0000256" key="1">
    <source>
        <dbReference type="PROSITE-ProRule" id="PRU00325"/>
    </source>
</evidence>
<keyword evidence="1" id="KW-0479">Metal-binding</keyword>
<keyword evidence="1" id="KW-0863">Zinc-finger</keyword>
<evidence type="ECO:0000313" key="3">
    <source>
        <dbReference type="EMBL" id="OAS20536.1"/>
    </source>
</evidence>
<accession>A0A198AHM3</accession>
<dbReference type="Pfam" id="PF04434">
    <property type="entry name" value="SWIM"/>
    <property type="match status" value="1"/>
</dbReference>
<dbReference type="GO" id="GO:0008270">
    <property type="term" value="F:zinc ion binding"/>
    <property type="evidence" value="ECO:0007669"/>
    <property type="project" value="UniProtKB-KW"/>
</dbReference>
<dbReference type="PROSITE" id="PS50966">
    <property type="entry name" value="ZF_SWIM"/>
    <property type="match status" value="1"/>
</dbReference>
<dbReference type="Proteomes" id="UP000078454">
    <property type="component" value="Unassembled WGS sequence"/>
</dbReference>
<comment type="caution">
    <text evidence="3">The sequence shown here is derived from an EMBL/GenBank/DDBJ whole genome shotgun (WGS) entry which is preliminary data.</text>
</comment>
<evidence type="ECO:0000259" key="2">
    <source>
        <dbReference type="PROSITE" id="PS50966"/>
    </source>
</evidence>
<organism evidence="3 4">
    <name type="scientific">Paenibacillus oryzisoli</name>
    <dbReference type="NCBI Taxonomy" id="1850517"/>
    <lineage>
        <taxon>Bacteria</taxon>
        <taxon>Bacillati</taxon>
        <taxon>Bacillota</taxon>
        <taxon>Bacilli</taxon>
        <taxon>Bacillales</taxon>
        <taxon>Paenibacillaceae</taxon>
        <taxon>Paenibacillus</taxon>
    </lineage>
</organism>